<feature type="compositionally biased region" description="Polar residues" evidence="1">
    <location>
        <begin position="550"/>
        <end position="560"/>
    </location>
</feature>
<dbReference type="Proteomes" id="UP001152795">
    <property type="component" value="Unassembled WGS sequence"/>
</dbReference>
<evidence type="ECO:0000256" key="1">
    <source>
        <dbReference type="SAM" id="MobiDB-lite"/>
    </source>
</evidence>
<keyword evidence="2" id="KW-0812">Transmembrane</keyword>
<name>A0A7D9DS63_PARCT</name>
<keyword evidence="2" id="KW-1133">Transmembrane helix</keyword>
<feature type="region of interest" description="Disordered" evidence="1">
    <location>
        <begin position="550"/>
        <end position="593"/>
    </location>
</feature>
<proteinExistence type="predicted"/>
<comment type="caution">
    <text evidence="4">The sequence shown here is derived from an EMBL/GenBank/DDBJ whole genome shotgun (WGS) entry which is preliminary data.</text>
</comment>
<organism evidence="4 5">
    <name type="scientific">Paramuricea clavata</name>
    <name type="common">Red gorgonian</name>
    <name type="synonym">Violescent sea-whip</name>
    <dbReference type="NCBI Taxonomy" id="317549"/>
    <lineage>
        <taxon>Eukaryota</taxon>
        <taxon>Metazoa</taxon>
        <taxon>Cnidaria</taxon>
        <taxon>Anthozoa</taxon>
        <taxon>Octocorallia</taxon>
        <taxon>Malacalcyonacea</taxon>
        <taxon>Plexauridae</taxon>
        <taxon>Paramuricea</taxon>
    </lineage>
</organism>
<sequence length="629" mass="69444">MVKYLVLLFAVYAVFLEERLLPVANNDYKVCCKCLTSQFDQYRSGKCESFTCSSSCANDADCRLSGECCVLGTDAFKGCRQCRYNPDCGYGKKCCYVFSEKQTRCRENCLGVYCDSTRSCRGTQECCRNNVCVNCSKPGCRNNDECGRGQSCCNKKEIQGDYFCRSSCIGARCEADTDCASRECCHEEKCVKCSSLQCSSNSVCGSGYCCKRRYYYDKSRCMTAGCIGQTCAQSSDCGGLNECCRDNICAYCSESRCKDNSECPLGEYCCKRNGQAMCRQTCEGQFCNAAKDCGAPGECCIANKCTTSGCHCNSNSDCKFGVYCCTYACNSSCIGKGCLWDNDCGAPGEECTYPDSNCVYSHYDKKCPKLPEKKCFNKNGCYSHDDCNVFGSGYYCCKGQYSFDERSCNSNCLKKFCNEDSDCGGSSECCDSNNQCYKCPNNVPAWVIGITVGIALLIITAVGVVFRYIYSKRKQERMESQPSQTGVIEMEFQQNNRHQNIHSAGLGAWFVDDIQSSLPTQPWTGILPSQTVLQQMPVMPFQNLGINNPGNVESNKSLAGNRNDDNETVIPSAPPPPYPVMPPPHPPPSYQNGKTFLGTARLLGTIMIYLQHPLPLLDFAIKILLKTSH</sequence>
<feature type="transmembrane region" description="Helical" evidence="2">
    <location>
        <begin position="445"/>
        <end position="470"/>
    </location>
</feature>
<dbReference type="AlphaFoldDB" id="A0A7D9DS63"/>
<feature type="chain" id="PRO_5043915978" evidence="3">
    <location>
        <begin position="17"/>
        <end position="629"/>
    </location>
</feature>
<protein>
    <submittedName>
        <fullName evidence="4">Uncharacterized protein</fullName>
    </submittedName>
</protein>
<gene>
    <name evidence="4" type="ORF">PACLA_8A035181</name>
</gene>
<keyword evidence="5" id="KW-1185">Reference proteome</keyword>
<keyword evidence="3" id="KW-0732">Signal</keyword>
<evidence type="ECO:0000313" key="5">
    <source>
        <dbReference type="Proteomes" id="UP001152795"/>
    </source>
</evidence>
<dbReference type="EMBL" id="CACRXK020001894">
    <property type="protein sequence ID" value="CAB3991653.1"/>
    <property type="molecule type" value="Genomic_DNA"/>
</dbReference>
<feature type="compositionally biased region" description="Pro residues" evidence="1">
    <location>
        <begin position="572"/>
        <end position="589"/>
    </location>
</feature>
<reference evidence="4" key="1">
    <citation type="submission" date="2020-04" db="EMBL/GenBank/DDBJ databases">
        <authorList>
            <person name="Alioto T."/>
            <person name="Alioto T."/>
            <person name="Gomez Garrido J."/>
        </authorList>
    </citation>
    <scope>NUCLEOTIDE SEQUENCE</scope>
    <source>
        <strain evidence="4">A484AB</strain>
    </source>
</reference>
<dbReference type="OrthoDB" id="4473401at2759"/>
<accession>A0A7D9DS63</accession>
<evidence type="ECO:0000256" key="2">
    <source>
        <dbReference type="SAM" id="Phobius"/>
    </source>
</evidence>
<feature type="signal peptide" evidence="3">
    <location>
        <begin position="1"/>
        <end position="16"/>
    </location>
</feature>
<evidence type="ECO:0000313" key="4">
    <source>
        <dbReference type="EMBL" id="CAB3991653.1"/>
    </source>
</evidence>
<evidence type="ECO:0000256" key="3">
    <source>
        <dbReference type="SAM" id="SignalP"/>
    </source>
</evidence>
<keyword evidence="2" id="KW-0472">Membrane</keyword>